<feature type="region of interest" description="Disordered" evidence="1">
    <location>
        <begin position="1"/>
        <end position="22"/>
    </location>
</feature>
<organism evidence="2 3">
    <name type="scientific">Portunus trituberculatus</name>
    <name type="common">Swimming crab</name>
    <name type="synonym">Neptunus trituberculatus</name>
    <dbReference type="NCBI Taxonomy" id="210409"/>
    <lineage>
        <taxon>Eukaryota</taxon>
        <taxon>Metazoa</taxon>
        <taxon>Ecdysozoa</taxon>
        <taxon>Arthropoda</taxon>
        <taxon>Crustacea</taxon>
        <taxon>Multicrustacea</taxon>
        <taxon>Malacostraca</taxon>
        <taxon>Eumalacostraca</taxon>
        <taxon>Eucarida</taxon>
        <taxon>Decapoda</taxon>
        <taxon>Pleocyemata</taxon>
        <taxon>Brachyura</taxon>
        <taxon>Eubrachyura</taxon>
        <taxon>Portunoidea</taxon>
        <taxon>Portunidae</taxon>
        <taxon>Portuninae</taxon>
        <taxon>Portunus</taxon>
    </lineage>
</organism>
<evidence type="ECO:0000313" key="2">
    <source>
        <dbReference type="EMBL" id="MPC54036.1"/>
    </source>
</evidence>
<comment type="caution">
    <text evidence="2">The sequence shown here is derived from an EMBL/GenBank/DDBJ whole genome shotgun (WGS) entry which is preliminary data.</text>
</comment>
<proteinExistence type="predicted"/>
<evidence type="ECO:0000256" key="1">
    <source>
        <dbReference type="SAM" id="MobiDB-lite"/>
    </source>
</evidence>
<dbReference type="EMBL" id="VSRR010012058">
    <property type="protein sequence ID" value="MPC54036.1"/>
    <property type="molecule type" value="Genomic_DNA"/>
</dbReference>
<accession>A0A5B7G986</accession>
<evidence type="ECO:0000313" key="3">
    <source>
        <dbReference type="Proteomes" id="UP000324222"/>
    </source>
</evidence>
<gene>
    <name evidence="2" type="ORF">E2C01_047943</name>
</gene>
<name>A0A5B7G986_PORTR</name>
<protein>
    <submittedName>
        <fullName evidence="2">Uncharacterized protein</fullName>
    </submittedName>
</protein>
<sequence>MDGATSGGRADFQYPTGGDLREDTMIKGDKRCDPQKQHMINPDADAYAEVRVAVVVVGESHMNESFHCVQA</sequence>
<dbReference type="AlphaFoldDB" id="A0A5B7G986"/>
<keyword evidence="3" id="KW-1185">Reference proteome</keyword>
<dbReference type="Proteomes" id="UP000324222">
    <property type="component" value="Unassembled WGS sequence"/>
</dbReference>
<reference evidence="2 3" key="1">
    <citation type="submission" date="2019-05" db="EMBL/GenBank/DDBJ databases">
        <title>Another draft genome of Portunus trituberculatus and its Hox gene families provides insights of decapod evolution.</title>
        <authorList>
            <person name="Jeong J.-H."/>
            <person name="Song I."/>
            <person name="Kim S."/>
            <person name="Choi T."/>
            <person name="Kim D."/>
            <person name="Ryu S."/>
            <person name="Kim W."/>
        </authorList>
    </citation>
    <scope>NUCLEOTIDE SEQUENCE [LARGE SCALE GENOMIC DNA]</scope>
    <source>
        <tissue evidence="2">Muscle</tissue>
    </source>
</reference>